<comment type="caution">
    <text evidence="3">The sequence shown here is derived from an EMBL/GenBank/DDBJ whole genome shotgun (WGS) entry which is preliminary data.</text>
</comment>
<dbReference type="Proteomes" id="UP001236806">
    <property type="component" value="Unassembled WGS sequence"/>
</dbReference>
<dbReference type="GO" id="GO:0005840">
    <property type="term" value="C:ribosome"/>
    <property type="evidence" value="ECO:0007669"/>
    <property type="project" value="UniProtKB-KW"/>
</dbReference>
<keyword evidence="4" id="KW-1185">Reference proteome</keyword>
<dbReference type="Pfam" id="PF17032">
    <property type="entry name" value="Zn_ribbon_15"/>
    <property type="match status" value="1"/>
</dbReference>
<evidence type="ECO:0000256" key="1">
    <source>
        <dbReference type="SAM" id="MobiDB-lite"/>
    </source>
</evidence>
<keyword evidence="3" id="KW-0687">Ribonucleoprotein</keyword>
<name>A0ABU0PM10_9MICC</name>
<evidence type="ECO:0000313" key="3">
    <source>
        <dbReference type="EMBL" id="MDQ0675014.1"/>
    </source>
</evidence>
<sequence length="114" mass="12830">MLPKYGTGPGTCQGKPLGRQGLKLWDSPQDHPERQNVLLLFGFKTVLKAMAGKPATCRNCGSFVHHHLEERATKFTLFFIPVFTTSRSYRITCTNCGYVSSISARQKRALELQR</sequence>
<gene>
    <name evidence="3" type="ORF">QFZ36_002575</name>
</gene>
<accession>A0ABU0PM10</accession>
<keyword evidence="3" id="KW-0689">Ribosomal protein</keyword>
<evidence type="ECO:0000313" key="4">
    <source>
        <dbReference type="Proteomes" id="UP001236806"/>
    </source>
</evidence>
<feature type="domain" description="Zinc-ribbon 15" evidence="2">
    <location>
        <begin position="56"/>
        <end position="103"/>
    </location>
</feature>
<dbReference type="EMBL" id="JAUSXB010000001">
    <property type="protein sequence ID" value="MDQ0675014.1"/>
    <property type="molecule type" value="Genomic_DNA"/>
</dbReference>
<protein>
    <submittedName>
        <fullName evidence="3">Ribosomal protein S27AE</fullName>
    </submittedName>
</protein>
<feature type="region of interest" description="Disordered" evidence="1">
    <location>
        <begin position="1"/>
        <end position="30"/>
    </location>
</feature>
<evidence type="ECO:0000259" key="2">
    <source>
        <dbReference type="Pfam" id="PF17032"/>
    </source>
</evidence>
<proteinExistence type="predicted"/>
<dbReference type="InterPro" id="IPR031493">
    <property type="entry name" value="Zinc_ribbon_15"/>
</dbReference>
<organism evidence="3 4">
    <name type="scientific">Pseudarthrobacter siccitolerans</name>
    <dbReference type="NCBI Taxonomy" id="861266"/>
    <lineage>
        <taxon>Bacteria</taxon>
        <taxon>Bacillati</taxon>
        <taxon>Actinomycetota</taxon>
        <taxon>Actinomycetes</taxon>
        <taxon>Micrococcales</taxon>
        <taxon>Micrococcaceae</taxon>
        <taxon>Pseudarthrobacter</taxon>
    </lineage>
</organism>
<reference evidence="3 4" key="1">
    <citation type="submission" date="2023-07" db="EMBL/GenBank/DDBJ databases">
        <title>Comparative genomics of wheat-associated soil bacteria to identify genetic determinants of phenazine resistance.</title>
        <authorList>
            <person name="Mouncey N."/>
        </authorList>
    </citation>
    <scope>NUCLEOTIDE SEQUENCE [LARGE SCALE GENOMIC DNA]</scope>
    <source>
        <strain evidence="3 4">W1I3</strain>
    </source>
</reference>